<name>A0A1A9QDN4_9MOLU</name>
<protein>
    <submittedName>
        <fullName evidence="1">Uncharacterized protein</fullName>
    </submittedName>
</protein>
<dbReference type="STRING" id="432608.A6V39_00785"/>
<dbReference type="AlphaFoldDB" id="A0A1A9QDN4"/>
<evidence type="ECO:0000313" key="2">
    <source>
        <dbReference type="Proteomes" id="UP000077623"/>
    </source>
</evidence>
<dbReference type="RefSeq" id="WP_187149822.1">
    <property type="nucleotide sequence ID" value="NZ_LWUJ01000010.1"/>
</dbReference>
<reference evidence="2" key="1">
    <citation type="submission" date="2016-04" db="EMBL/GenBank/DDBJ databases">
        <authorList>
            <person name="Quiroz-Castaneda R.E."/>
            <person name="Martinez-Ocampo F."/>
        </authorList>
    </citation>
    <scope>NUCLEOTIDE SEQUENCE [LARGE SCALE GENOMIC DNA]</scope>
    <source>
        <strain evidence="2">INIFAP01</strain>
    </source>
</reference>
<proteinExistence type="predicted"/>
<dbReference type="Proteomes" id="UP000077623">
    <property type="component" value="Unassembled WGS sequence"/>
</dbReference>
<keyword evidence="2" id="KW-1185">Reference proteome</keyword>
<sequence>MLKSLAPKLVIGALGIGSVTAGTVYAFLPNKYSHYLSSKGRILLTKGSSKFEDLKNKYASEGDGLLITINEKEIPKNELTKEQLETWCLANSNNTFTNTKDKNYQRVSAWCTEPKSIKDYIDNSKTVLNDEEVNAGDHPNKTDWEAKKDEYSKLKTNDLLIKAISSSAETGEDIAATNLDQASKLRAWCKHSKEKHFKHEEDPRFLKYLKWCTK</sequence>
<accession>A0A1A9QDN4</accession>
<evidence type="ECO:0000313" key="1">
    <source>
        <dbReference type="EMBL" id="OAL10587.1"/>
    </source>
</evidence>
<comment type="caution">
    <text evidence="1">The sequence shown here is derived from an EMBL/GenBank/DDBJ whole genome shotgun (WGS) entry which is preliminary data.</text>
</comment>
<organism evidence="1 2">
    <name type="scientific">Candidatus Mycoplasma haematobovis</name>
    <dbReference type="NCBI Taxonomy" id="432608"/>
    <lineage>
        <taxon>Bacteria</taxon>
        <taxon>Bacillati</taxon>
        <taxon>Mycoplasmatota</taxon>
        <taxon>Mollicutes</taxon>
        <taxon>Mycoplasmataceae</taxon>
        <taxon>Mycoplasma</taxon>
    </lineage>
</organism>
<dbReference type="EMBL" id="LWUJ01000010">
    <property type="protein sequence ID" value="OAL10587.1"/>
    <property type="molecule type" value="Genomic_DNA"/>
</dbReference>
<gene>
    <name evidence="1" type="ORF">A6V39_00785</name>
</gene>